<dbReference type="AlphaFoldDB" id="J9GC89"/>
<reference evidence="1" key="1">
    <citation type="journal article" date="2012" name="PLoS ONE">
        <title>Gene sets for utilization of primary and secondary nutrition supplies in the distal gut of endangered iberian lynx.</title>
        <authorList>
            <person name="Alcaide M."/>
            <person name="Messina E."/>
            <person name="Richter M."/>
            <person name="Bargiela R."/>
            <person name="Peplies J."/>
            <person name="Huws S.A."/>
            <person name="Newbold C.J."/>
            <person name="Golyshin P.N."/>
            <person name="Simon M.A."/>
            <person name="Lopez G."/>
            <person name="Yakimov M.M."/>
            <person name="Ferrer M."/>
        </authorList>
    </citation>
    <scope>NUCLEOTIDE SEQUENCE</scope>
</reference>
<sequence>MRRQLCRSCREQKYSCPCRLFRRLSRKRVSPYRKP</sequence>
<name>J9GC89_9ZZZZ</name>
<comment type="caution">
    <text evidence="1">The sequence shown here is derived from an EMBL/GenBank/DDBJ whole genome shotgun (WGS) entry which is preliminary data.</text>
</comment>
<gene>
    <name evidence="1" type="ORF">EVA_07417</name>
</gene>
<organism evidence="1">
    <name type="scientific">gut metagenome</name>
    <dbReference type="NCBI Taxonomy" id="749906"/>
    <lineage>
        <taxon>unclassified sequences</taxon>
        <taxon>metagenomes</taxon>
        <taxon>organismal metagenomes</taxon>
    </lineage>
</organism>
<protein>
    <submittedName>
        <fullName evidence="1">Uncharacterized protein</fullName>
    </submittedName>
</protein>
<evidence type="ECO:0000313" key="1">
    <source>
        <dbReference type="EMBL" id="EJX04474.1"/>
    </source>
</evidence>
<proteinExistence type="predicted"/>
<accession>J9GC89</accession>
<dbReference type="EMBL" id="AMCI01001795">
    <property type="protein sequence ID" value="EJX04474.1"/>
    <property type="molecule type" value="Genomic_DNA"/>
</dbReference>